<dbReference type="Proteomes" id="UP001597452">
    <property type="component" value="Unassembled WGS sequence"/>
</dbReference>
<dbReference type="SMART" id="SM00862">
    <property type="entry name" value="Trans_reg_C"/>
    <property type="match status" value="1"/>
</dbReference>
<dbReference type="RefSeq" id="WP_377328095.1">
    <property type="nucleotide sequence ID" value="NZ_JBHUMZ010000016.1"/>
</dbReference>
<dbReference type="Pfam" id="PF00072">
    <property type="entry name" value="Response_reg"/>
    <property type="match status" value="1"/>
</dbReference>
<dbReference type="Gene3D" id="6.10.250.690">
    <property type="match status" value="1"/>
</dbReference>
<sequence length="231" mass="26985">MKETILIVEDEEMIRNLIRLYLEKEQYEVIEAADGIEAQAQFLKHQPCLIILDLMLPKLSGEEFCEWVRNQETTQETSIIMLSAKTQVDDKVNGLKLGADDYLTKPFNPEELLAHIEAVLRRTGRFCHKITYDGLSIKVRKGEVTLNGEPIQLTKHEFNLLYFLMSNPNSVYSREQLIEQLYPNYEHDILDRTIDAHIKKLRLKINDQKDPKRIQTVRGMGYKFVPNQEHV</sequence>
<dbReference type="PROSITE" id="PS50110">
    <property type="entry name" value="RESPONSE_REGULATORY"/>
    <property type="match status" value="1"/>
</dbReference>
<proteinExistence type="predicted"/>
<keyword evidence="2 7" id="KW-0597">Phosphoprotein</keyword>
<dbReference type="CDD" id="cd17574">
    <property type="entry name" value="REC_OmpR"/>
    <property type="match status" value="1"/>
</dbReference>
<dbReference type="Pfam" id="PF00486">
    <property type="entry name" value="Trans_reg_C"/>
    <property type="match status" value="1"/>
</dbReference>
<feature type="modified residue" description="4-aspartylphosphate" evidence="7">
    <location>
        <position position="53"/>
    </location>
</feature>
<evidence type="ECO:0000256" key="1">
    <source>
        <dbReference type="ARBA" id="ARBA00004496"/>
    </source>
</evidence>
<dbReference type="SMART" id="SM00448">
    <property type="entry name" value="REC"/>
    <property type="match status" value="1"/>
</dbReference>
<keyword evidence="6" id="KW-0804">Transcription</keyword>
<evidence type="ECO:0000256" key="5">
    <source>
        <dbReference type="ARBA" id="ARBA00023125"/>
    </source>
</evidence>
<evidence type="ECO:0000313" key="11">
    <source>
        <dbReference type="EMBL" id="MFD2638418.1"/>
    </source>
</evidence>
<feature type="domain" description="OmpR/PhoB-type" evidence="10">
    <location>
        <begin position="127"/>
        <end position="226"/>
    </location>
</feature>
<dbReference type="Gene3D" id="3.40.50.2300">
    <property type="match status" value="1"/>
</dbReference>
<feature type="domain" description="Response regulatory" evidence="9">
    <location>
        <begin position="4"/>
        <end position="120"/>
    </location>
</feature>
<evidence type="ECO:0000256" key="8">
    <source>
        <dbReference type="PROSITE-ProRule" id="PRU01091"/>
    </source>
</evidence>
<dbReference type="InterPro" id="IPR036388">
    <property type="entry name" value="WH-like_DNA-bd_sf"/>
</dbReference>
<evidence type="ECO:0000259" key="9">
    <source>
        <dbReference type="PROSITE" id="PS50110"/>
    </source>
</evidence>
<dbReference type="InterPro" id="IPR011006">
    <property type="entry name" value="CheY-like_superfamily"/>
</dbReference>
<gene>
    <name evidence="11" type="ORF">ACFSW4_06040</name>
</gene>
<feature type="DNA-binding region" description="OmpR/PhoB-type" evidence="8">
    <location>
        <begin position="127"/>
        <end position="226"/>
    </location>
</feature>
<dbReference type="PROSITE" id="PS51755">
    <property type="entry name" value="OMPR_PHOB"/>
    <property type="match status" value="1"/>
</dbReference>
<evidence type="ECO:0000256" key="4">
    <source>
        <dbReference type="ARBA" id="ARBA00023015"/>
    </source>
</evidence>
<dbReference type="SUPFAM" id="SSF52172">
    <property type="entry name" value="CheY-like"/>
    <property type="match status" value="1"/>
</dbReference>
<keyword evidence="4" id="KW-0805">Transcription regulation</keyword>
<evidence type="ECO:0000256" key="7">
    <source>
        <dbReference type="PROSITE-ProRule" id="PRU00169"/>
    </source>
</evidence>
<organism evidence="11 12">
    <name type="scientific">Piscibacillus salipiscarius</name>
    <dbReference type="NCBI Taxonomy" id="299480"/>
    <lineage>
        <taxon>Bacteria</taxon>
        <taxon>Bacillati</taxon>
        <taxon>Bacillota</taxon>
        <taxon>Bacilli</taxon>
        <taxon>Bacillales</taxon>
        <taxon>Bacillaceae</taxon>
        <taxon>Piscibacillus</taxon>
    </lineage>
</organism>
<evidence type="ECO:0000256" key="3">
    <source>
        <dbReference type="ARBA" id="ARBA00023012"/>
    </source>
</evidence>
<accession>A0ABW5Q9J0</accession>
<dbReference type="InterPro" id="IPR001867">
    <property type="entry name" value="OmpR/PhoB-type_DNA-bd"/>
</dbReference>
<dbReference type="CDD" id="cd00383">
    <property type="entry name" value="trans_reg_C"/>
    <property type="match status" value="1"/>
</dbReference>
<dbReference type="InterPro" id="IPR039420">
    <property type="entry name" value="WalR-like"/>
</dbReference>
<keyword evidence="12" id="KW-1185">Reference proteome</keyword>
<protein>
    <submittedName>
        <fullName evidence="11">Response regulator transcription factor</fullName>
    </submittedName>
</protein>
<dbReference type="Gene3D" id="1.10.10.10">
    <property type="entry name" value="Winged helix-like DNA-binding domain superfamily/Winged helix DNA-binding domain"/>
    <property type="match status" value="1"/>
</dbReference>
<evidence type="ECO:0000256" key="2">
    <source>
        <dbReference type="ARBA" id="ARBA00022553"/>
    </source>
</evidence>
<evidence type="ECO:0000256" key="6">
    <source>
        <dbReference type="ARBA" id="ARBA00023163"/>
    </source>
</evidence>
<comment type="subcellular location">
    <subcellularLocation>
        <location evidence="1">Cytoplasm</location>
    </subcellularLocation>
</comment>
<keyword evidence="5 8" id="KW-0238">DNA-binding</keyword>
<evidence type="ECO:0000259" key="10">
    <source>
        <dbReference type="PROSITE" id="PS51755"/>
    </source>
</evidence>
<reference evidence="12" key="1">
    <citation type="journal article" date="2019" name="Int. J. Syst. Evol. Microbiol.">
        <title>The Global Catalogue of Microorganisms (GCM) 10K type strain sequencing project: providing services to taxonomists for standard genome sequencing and annotation.</title>
        <authorList>
            <consortium name="The Broad Institute Genomics Platform"/>
            <consortium name="The Broad Institute Genome Sequencing Center for Infectious Disease"/>
            <person name="Wu L."/>
            <person name="Ma J."/>
        </authorList>
    </citation>
    <scope>NUCLEOTIDE SEQUENCE [LARGE SCALE GENOMIC DNA]</scope>
    <source>
        <strain evidence="12">TISTR 1571</strain>
    </source>
</reference>
<comment type="caution">
    <text evidence="11">The sequence shown here is derived from an EMBL/GenBank/DDBJ whole genome shotgun (WGS) entry which is preliminary data.</text>
</comment>
<evidence type="ECO:0000313" key="12">
    <source>
        <dbReference type="Proteomes" id="UP001597452"/>
    </source>
</evidence>
<keyword evidence="3" id="KW-0902">Two-component regulatory system</keyword>
<dbReference type="PANTHER" id="PTHR48111:SF73">
    <property type="entry name" value="ALKALINE PHOSPHATASE SYNTHESIS TRANSCRIPTIONAL REGULATORY PROTEIN PHOP"/>
    <property type="match status" value="1"/>
</dbReference>
<dbReference type="InterPro" id="IPR016032">
    <property type="entry name" value="Sig_transdc_resp-reg_C-effctor"/>
</dbReference>
<dbReference type="InterPro" id="IPR001789">
    <property type="entry name" value="Sig_transdc_resp-reg_receiver"/>
</dbReference>
<name>A0ABW5Q9J0_9BACI</name>
<dbReference type="PANTHER" id="PTHR48111">
    <property type="entry name" value="REGULATOR OF RPOS"/>
    <property type="match status" value="1"/>
</dbReference>
<dbReference type="EMBL" id="JBHUMZ010000016">
    <property type="protein sequence ID" value="MFD2638418.1"/>
    <property type="molecule type" value="Genomic_DNA"/>
</dbReference>
<dbReference type="SUPFAM" id="SSF46894">
    <property type="entry name" value="C-terminal effector domain of the bipartite response regulators"/>
    <property type="match status" value="1"/>
</dbReference>